<evidence type="ECO:0000313" key="2">
    <source>
        <dbReference type="EMBL" id="KAF9586335.1"/>
    </source>
</evidence>
<dbReference type="AlphaFoldDB" id="A0A9P6G2S2"/>
<protein>
    <submittedName>
        <fullName evidence="2">Uncharacterized protein</fullName>
    </submittedName>
</protein>
<accession>A0A9P6G2S2</accession>
<proteinExistence type="predicted"/>
<feature type="region of interest" description="Disordered" evidence="1">
    <location>
        <begin position="1"/>
        <end position="64"/>
    </location>
</feature>
<organism evidence="2 3">
    <name type="scientific">Lunasporangiospora selenospora</name>
    <dbReference type="NCBI Taxonomy" id="979761"/>
    <lineage>
        <taxon>Eukaryota</taxon>
        <taxon>Fungi</taxon>
        <taxon>Fungi incertae sedis</taxon>
        <taxon>Mucoromycota</taxon>
        <taxon>Mortierellomycotina</taxon>
        <taxon>Mortierellomycetes</taxon>
        <taxon>Mortierellales</taxon>
        <taxon>Mortierellaceae</taxon>
        <taxon>Lunasporangiospora</taxon>
    </lineage>
</organism>
<name>A0A9P6G2S2_9FUNG</name>
<reference evidence="2" key="1">
    <citation type="journal article" date="2020" name="Fungal Divers.">
        <title>Resolving the Mortierellaceae phylogeny through synthesis of multi-gene phylogenetics and phylogenomics.</title>
        <authorList>
            <person name="Vandepol N."/>
            <person name="Liber J."/>
            <person name="Desiro A."/>
            <person name="Na H."/>
            <person name="Kennedy M."/>
            <person name="Barry K."/>
            <person name="Grigoriev I.V."/>
            <person name="Miller A.N."/>
            <person name="O'Donnell K."/>
            <person name="Stajich J.E."/>
            <person name="Bonito G."/>
        </authorList>
    </citation>
    <scope>NUCLEOTIDE SEQUENCE</scope>
    <source>
        <strain evidence="2">KOD1015</strain>
    </source>
</reference>
<evidence type="ECO:0000313" key="3">
    <source>
        <dbReference type="Proteomes" id="UP000780801"/>
    </source>
</evidence>
<gene>
    <name evidence="2" type="ORF">BGW38_006683</name>
</gene>
<evidence type="ECO:0000256" key="1">
    <source>
        <dbReference type="SAM" id="MobiDB-lite"/>
    </source>
</evidence>
<feature type="region of interest" description="Disordered" evidence="1">
    <location>
        <begin position="76"/>
        <end position="120"/>
    </location>
</feature>
<feature type="compositionally biased region" description="Basic residues" evidence="1">
    <location>
        <begin position="1"/>
        <end position="10"/>
    </location>
</feature>
<feature type="region of interest" description="Disordered" evidence="1">
    <location>
        <begin position="150"/>
        <end position="179"/>
    </location>
</feature>
<dbReference type="Proteomes" id="UP000780801">
    <property type="component" value="Unassembled WGS sequence"/>
</dbReference>
<keyword evidence="3" id="KW-1185">Reference proteome</keyword>
<dbReference type="EMBL" id="JAABOA010000043">
    <property type="protein sequence ID" value="KAF9586335.1"/>
    <property type="molecule type" value="Genomic_DNA"/>
</dbReference>
<comment type="caution">
    <text evidence="2">The sequence shown here is derived from an EMBL/GenBank/DDBJ whole genome shotgun (WGS) entry which is preliminary data.</text>
</comment>
<sequence>MLNKKVHSSLKRQANDDSEADNQRRNKPRISTGSPPARRSRPKLRRDKSFFIDPMSNTPNTDENHSVYNRIITIDDDDDKSNKETGLLQSDGMLPHWDASGSPQLSDPPVQYDSPGGQHSLKTFDEIADHITQIISTTIQKKATHSNKEIGLLPSDGMLPHWDASGSPQLSDPPVQYDSPGGQHSLKTFDEIADHITQIISTTIQKKATHSNKEIGLLPSDGMLPHWDASGSPQLCESPVQYESSGSQHSIETFDDVINQVTQTIGGAIQKATQAIKTKDHNQRTLDSVLRLSGALHQGTHIICDLIDKIILDVEAKIEVIPVVFDLLDQVIQNVSAKKQAAPAPINH</sequence>